<evidence type="ECO:0000256" key="3">
    <source>
        <dbReference type="ARBA" id="ARBA00022490"/>
    </source>
</evidence>
<dbReference type="AlphaFoldDB" id="A0A1I0GWK9"/>
<evidence type="ECO:0000256" key="11">
    <source>
        <dbReference type="SAM" id="Coils"/>
    </source>
</evidence>
<dbReference type="InterPro" id="IPR050220">
    <property type="entry name" value="Type_II_DNA_Topoisomerases"/>
</dbReference>
<dbReference type="Gene3D" id="3.30.1360.40">
    <property type="match status" value="1"/>
</dbReference>
<evidence type="ECO:0000256" key="7">
    <source>
        <dbReference type="ARBA" id="ARBA00023125"/>
    </source>
</evidence>
<dbReference type="NCBIfam" id="NF004043">
    <property type="entry name" value="PRK05560.1"/>
    <property type="match status" value="1"/>
</dbReference>
<keyword evidence="8 9" id="KW-0413">Isomerase</keyword>
<dbReference type="InterPro" id="IPR005743">
    <property type="entry name" value="GyrA"/>
</dbReference>
<dbReference type="STRING" id="930131.SAMN05216389_12441"/>
<dbReference type="GO" id="GO:0034335">
    <property type="term" value="F:DNA negative supercoiling activity"/>
    <property type="evidence" value="ECO:0007669"/>
    <property type="project" value="UniProtKB-ARBA"/>
</dbReference>
<dbReference type="InterPro" id="IPR002205">
    <property type="entry name" value="Topo_IIA_dom_A"/>
</dbReference>
<gene>
    <name evidence="9" type="primary">gyrA</name>
    <name evidence="14" type="ORF">SAMN05216389_12441</name>
</gene>
<accession>A0A1I0GWK9</accession>
<evidence type="ECO:0000256" key="1">
    <source>
        <dbReference type="ARBA" id="ARBA00000185"/>
    </source>
</evidence>
<organism evidence="14 15">
    <name type="scientific">Oceanobacillus limi</name>
    <dbReference type="NCBI Taxonomy" id="930131"/>
    <lineage>
        <taxon>Bacteria</taxon>
        <taxon>Bacillati</taxon>
        <taxon>Bacillota</taxon>
        <taxon>Bacilli</taxon>
        <taxon>Bacillales</taxon>
        <taxon>Bacillaceae</taxon>
        <taxon>Oceanobacillus</taxon>
    </lineage>
</organism>
<dbReference type="InterPro" id="IPR013757">
    <property type="entry name" value="Topo_IIA_A_a_sf"/>
</dbReference>
<dbReference type="InterPro" id="IPR035516">
    <property type="entry name" value="Gyrase/topoIV_suA_C"/>
</dbReference>
<dbReference type="FunFam" id="3.30.1360.40:FF:000002">
    <property type="entry name" value="DNA gyrase subunit A"/>
    <property type="match status" value="1"/>
</dbReference>
<feature type="active site" description="O-(5'-phospho-DNA)-tyrosine intermediate" evidence="9 10">
    <location>
        <position position="123"/>
    </location>
</feature>
<evidence type="ECO:0000256" key="6">
    <source>
        <dbReference type="ARBA" id="ARBA00023029"/>
    </source>
</evidence>
<evidence type="ECO:0000313" key="14">
    <source>
        <dbReference type="EMBL" id="SET74842.1"/>
    </source>
</evidence>
<dbReference type="CDD" id="cd00187">
    <property type="entry name" value="TOP4c"/>
    <property type="match status" value="1"/>
</dbReference>
<keyword evidence="4 9" id="KW-0547">Nucleotide-binding</keyword>
<dbReference type="SMART" id="SM00434">
    <property type="entry name" value="TOP4c"/>
    <property type="match status" value="1"/>
</dbReference>
<dbReference type="FunFam" id="2.120.10.90:FF:000004">
    <property type="entry name" value="DNA gyrase subunit A"/>
    <property type="match status" value="1"/>
</dbReference>
<feature type="region of interest" description="Disordered" evidence="12">
    <location>
        <begin position="803"/>
        <end position="838"/>
    </location>
</feature>
<dbReference type="Gene3D" id="2.120.10.90">
    <property type="entry name" value="DNA gyrase/topoisomerase IV, subunit A, C-terminal"/>
    <property type="match status" value="1"/>
</dbReference>
<name>A0A1I0GWK9_9BACI</name>
<dbReference type="PANTHER" id="PTHR43493:SF5">
    <property type="entry name" value="DNA GYRASE SUBUNIT A, CHLOROPLASTIC_MITOCHONDRIAL"/>
    <property type="match status" value="1"/>
</dbReference>
<keyword evidence="5 9" id="KW-0067">ATP-binding</keyword>
<dbReference type="Proteomes" id="UP000198618">
    <property type="component" value="Unassembled WGS sequence"/>
</dbReference>
<keyword evidence="6 9" id="KW-0799">Topoisomerase</keyword>
<dbReference type="HAMAP" id="MF_01897">
    <property type="entry name" value="GyrA"/>
    <property type="match status" value="1"/>
</dbReference>
<evidence type="ECO:0000256" key="12">
    <source>
        <dbReference type="SAM" id="MobiDB-lite"/>
    </source>
</evidence>
<proteinExistence type="inferred from homology"/>
<comment type="subcellular location">
    <subcellularLocation>
        <location evidence="9">Cytoplasm</location>
    </subcellularLocation>
</comment>
<dbReference type="InterPro" id="IPR006691">
    <property type="entry name" value="GyrA/parC_rep"/>
</dbReference>
<dbReference type="Pfam" id="PF03989">
    <property type="entry name" value="DNA_gyraseA_C"/>
    <property type="match status" value="6"/>
</dbReference>
<dbReference type="GO" id="GO:0006261">
    <property type="term" value="P:DNA-templated DNA replication"/>
    <property type="evidence" value="ECO:0007669"/>
    <property type="project" value="UniProtKB-UniRule"/>
</dbReference>
<sequence length="838" mass="94298">MADQERPNVQEINISQEVRTSFLDYAMSVIVSRALPDVRDGLKPVHRRILYAMNDLGMHADKAYKKSARIVGEVIGKYHPHGDSAVYEAMVRMAQDFSYRYMLVNGHGNFGSVDGDSAAAMRYTEAKMSKISMELLRDINKDTIDYMDNYDGTEREPIVFPSRFPNLLVNGTSGIAVGMATNIPPHNLGETIDAVLAVSENPDITIDEIMENHLPGPDFPTAGIILGRSGIRKAYETGKGSITVRAKVNIEEQANGKSTILVTELPYQVNKAKLIEKIAELVRDKRIDGITDLRDESDRNGMRIVMELRRDVNANVLLNNLYKYTALQTTFGMNTLALVDGQPKVLSIKQCLEHYLEHQKVIIKRRTAFELRKAEARAHILEGLRIALDHLDEVIELIRNSKTADIARDGLMERFNLSEKQAQAILDMRLQRLTGLERDKIENEYKELIDLIAELKAILASEEKVLEIIREELTEIKEKYNDPRRTEITIGGADFFEDEDLIPEENIVITLTHQGYIKRLPSSTYRTQKRGGRGIQGMGTNDDDFVEHLVSTSTHETILFFTNKGKVYKVKGYEIPEFNRTAKGIPIINVLQIEKDEWVNAVISVNEFSDDWYFFFTTKQGISKRTQLSQFANIRKGGLIALGLREEDELISVRLTDGTKDIMIATKFGYLIRFPEEQVRSMGRTASGVRGISLRDDDEVVSMEILDEGLQILHVTNKGIGKRTPEDQYRITKRGGKGIFTCKLNDDTGHVVAVKAVTGEEDIMLITAAGVLIRIPVEGISQTGRNTQGVRLIRIQEEEEVATVAKIEKDEEEVEEGSTDPDSDSNSDSEEIDTEPEA</sequence>
<evidence type="ECO:0000256" key="8">
    <source>
        <dbReference type="ARBA" id="ARBA00023235"/>
    </source>
</evidence>
<feature type="coiled-coil region" evidence="11">
    <location>
        <begin position="438"/>
        <end position="479"/>
    </location>
</feature>
<evidence type="ECO:0000256" key="4">
    <source>
        <dbReference type="ARBA" id="ARBA00022741"/>
    </source>
</evidence>
<protein>
    <recommendedName>
        <fullName evidence="9">DNA gyrase subunit A</fullName>
        <ecNumber evidence="9">5.6.2.2</ecNumber>
    </recommendedName>
</protein>
<comment type="function">
    <text evidence="9">A type II topoisomerase that negatively supercoils closed circular double-stranded (ds) DNA in an ATP-dependent manner to modulate DNA topology and maintain chromosomes in an underwound state. Negative supercoiling favors strand separation, and DNA replication, transcription, recombination and repair, all of which involve strand separation. Also able to catalyze the interconversion of other topological isomers of dsDNA rings, including catenanes and knotted rings. Type II topoisomerases break and join 2 DNA strands simultaneously in an ATP-dependent manner.</text>
</comment>
<comment type="catalytic activity">
    <reaction evidence="1 9 10">
        <text>ATP-dependent breakage, passage and rejoining of double-stranded DNA.</text>
        <dbReference type="EC" id="5.6.2.2"/>
    </reaction>
</comment>
<dbReference type="EMBL" id="FOHE01000024">
    <property type="protein sequence ID" value="SET74842.1"/>
    <property type="molecule type" value="Genomic_DNA"/>
</dbReference>
<dbReference type="SUPFAM" id="SSF56719">
    <property type="entry name" value="Type II DNA topoisomerase"/>
    <property type="match status" value="1"/>
</dbReference>
<evidence type="ECO:0000256" key="5">
    <source>
        <dbReference type="ARBA" id="ARBA00022840"/>
    </source>
</evidence>
<keyword evidence="7 9" id="KW-0238">DNA-binding</keyword>
<keyword evidence="15" id="KW-1185">Reference proteome</keyword>
<dbReference type="PANTHER" id="PTHR43493">
    <property type="entry name" value="DNA GYRASE/TOPOISOMERASE SUBUNIT A"/>
    <property type="match status" value="1"/>
</dbReference>
<feature type="short sequence motif" description="GyrA-box" evidence="9">
    <location>
        <begin position="528"/>
        <end position="534"/>
    </location>
</feature>
<dbReference type="Pfam" id="PF00521">
    <property type="entry name" value="DNA_topoisoIV"/>
    <property type="match status" value="1"/>
</dbReference>
<keyword evidence="11" id="KW-0175">Coiled coil</keyword>
<dbReference type="FunFam" id="3.90.199.10:FF:000001">
    <property type="entry name" value="DNA gyrase subunit A"/>
    <property type="match status" value="1"/>
</dbReference>
<comment type="similarity">
    <text evidence="2 9">Belongs to the type II topoisomerase GyrA/ParC subunit family.</text>
</comment>
<keyword evidence="3 9" id="KW-0963">Cytoplasm</keyword>
<dbReference type="Gene3D" id="3.90.199.10">
    <property type="entry name" value="Topoisomerase II, domain 5"/>
    <property type="match status" value="1"/>
</dbReference>
<dbReference type="Gene3D" id="1.10.268.10">
    <property type="entry name" value="Topoisomerase, domain 3"/>
    <property type="match status" value="1"/>
</dbReference>
<dbReference type="NCBIfam" id="NF004044">
    <property type="entry name" value="PRK05561.1"/>
    <property type="match status" value="1"/>
</dbReference>
<dbReference type="PROSITE" id="PS52040">
    <property type="entry name" value="TOPO_IIA"/>
    <property type="match status" value="1"/>
</dbReference>
<evidence type="ECO:0000256" key="2">
    <source>
        <dbReference type="ARBA" id="ARBA00008263"/>
    </source>
</evidence>
<dbReference type="NCBIfam" id="TIGR01063">
    <property type="entry name" value="gyrA"/>
    <property type="match status" value="1"/>
</dbReference>
<dbReference type="OrthoDB" id="9806486at2"/>
<dbReference type="FunFam" id="1.10.268.10:FF:000001">
    <property type="entry name" value="DNA gyrase subunit A"/>
    <property type="match status" value="1"/>
</dbReference>
<dbReference type="InterPro" id="IPR013758">
    <property type="entry name" value="Topo_IIA_A/C_ab"/>
</dbReference>
<dbReference type="InterPro" id="IPR013760">
    <property type="entry name" value="Topo_IIA-like_dom_sf"/>
</dbReference>
<dbReference type="GO" id="GO:0005737">
    <property type="term" value="C:cytoplasm"/>
    <property type="evidence" value="ECO:0007669"/>
    <property type="project" value="UniProtKB-SubCell"/>
</dbReference>
<dbReference type="RefSeq" id="WP_090872484.1">
    <property type="nucleotide sequence ID" value="NZ_FOHE01000024.1"/>
</dbReference>
<dbReference type="GO" id="GO:0006265">
    <property type="term" value="P:DNA topological change"/>
    <property type="evidence" value="ECO:0007669"/>
    <property type="project" value="UniProtKB-UniRule"/>
</dbReference>
<evidence type="ECO:0000256" key="10">
    <source>
        <dbReference type="PROSITE-ProRule" id="PRU01384"/>
    </source>
</evidence>
<dbReference type="GO" id="GO:0005694">
    <property type="term" value="C:chromosome"/>
    <property type="evidence" value="ECO:0007669"/>
    <property type="project" value="InterPro"/>
</dbReference>
<feature type="domain" description="Topo IIA-type catalytic" evidence="13">
    <location>
        <begin position="35"/>
        <end position="501"/>
    </location>
</feature>
<evidence type="ECO:0000256" key="9">
    <source>
        <dbReference type="HAMAP-Rule" id="MF_01897"/>
    </source>
</evidence>
<feature type="compositionally biased region" description="Acidic residues" evidence="12">
    <location>
        <begin position="810"/>
        <end position="838"/>
    </location>
</feature>
<dbReference type="EC" id="5.6.2.2" evidence="9"/>
<comment type="subunit">
    <text evidence="9">Heterotetramer, composed of two GyrA and two GyrB chains. In the heterotetramer, GyrA contains the active site tyrosine that forms a transient covalent intermediate with DNA, while GyrB binds cofactors and catalyzes ATP hydrolysis.</text>
</comment>
<dbReference type="GO" id="GO:0005524">
    <property type="term" value="F:ATP binding"/>
    <property type="evidence" value="ECO:0007669"/>
    <property type="project" value="UniProtKB-UniRule"/>
</dbReference>
<reference evidence="14 15" key="1">
    <citation type="submission" date="2016-10" db="EMBL/GenBank/DDBJ databases">
        <authorList>
            <person name="de Groot N.N."/>
        </authorList>
    </citation>
    <scope>NUCLEOTIDE SEQUENCE [LARGE SCALE GENOMIC DNA]</scope>
    <source>
        <strain evidence="14 15">IBRC-M 10780</strain>
    </source>
</reference>
<dbReference type="GO" id="GO:0009330">
    <property type="term" value="C:DNA topoisomerase type II (double strand cut, ATP-hydrolyzing) complex"/>
    <property type="evidence" value="ECO:0007669"/>
    <property type="project" value="TreeGrafter"/>
</dbReference>
<dbReference type="GO" id="GO:0003677">
    <property type="term" value="F:DNA binding"/>
    <property type="evidence" value="ECO:0007669"/>
    <property type="project" value="UniProtKB-UniRule"/>
</dbReference>
<evidence type="ECO:0000259" key="13">
    <source>
        <dbReference type="PROSITE" id="PS52040"/>
    </source>
</evidence>
<dbReference type="SUPFAM" id="SSF101904">
    <property type="entry name" value="GyrA/ParC C-terminal domain-like"/>
    <property type="match status" value="1"/>
</dbReference>
<evidence type="ECO:0000313" key="15">
    <source>
        <dbReference type="Proteomes" id="UP000198618"/>
    </source>
</evidence>
<comment type="miscellaneous">
    <text evidence="9">Few gyrases are as efficient as E.coli at forming negative supercoils. Not all organisms have 2 type II topoisomerases; in organisms with a single type II topoisomerase this enzyme also has to decatenate newly replicated chromosomes.</text>
</comment>